<organism evidence="8 9">
    <name type="scientific">Martelella mediterranea</name>
    <dbReference type="NCBI Taxonomy" id="293089"/>
    <lineage>
        <taxon>Bacteria</taxon>
        <taxon>Pseudomonadati</taxon>
        <taxon>Pseudomonadota</taxon>
        <taxon>Alphaproteobacteria</taxon>
        <taxon>Hyphomicrobiales</taxon>
        <taxon>Aurantimonadaceae</taxon>
        <taxon>Martelella</taxon>
    </lineage>
</organism>
<name>A0A4V2V3J3_9HYPH</name>
<evidence type="ECO:0000256" key="3">
    <source>
        <dbReference type="ARBA" id="ARBA00022692"/>
    </source>
</evidence>
<keyword evidence="9" id="KW-1185">Reference proteome</keyword>
<evidence type="ECO:0000313" key="9">
    <source>
        <dbReference type="Proteomes" id="UP000295097"/>
    </source>
</evidence>
<keyword evidence="5 6" id="KW-0472">Membrane</keyword>
<feature type="domain" description="VTT" evidence="7">
    <location>
        <begin position="30"/>
        <end position="157"/>
    </location>
</feature>
<feature type="transmembrane region" description="Helical" evidence="6">
    <location>
        <begin position="50"/>
        <end position="71"/>
    </location>
</feature>
<protein>
    <submittedName>
        <fullName evidence="8">Membrane-associated protein</fullName>
    </submittedName>
</protein>
<dbReference type="PANTHER" id="PTHR42709:SF6">
    <property type="entry name" value="UNDECAPRENYL PHOSPHATE TRANSPORTER A"/>
    <property type="match status" value="1"/>
</dbReference>
<dbReference type="InterPro" id="IPR032816">
    <property type="entry name" value="VTT_dom"/>
</dbReference>
<reference evidence="8 9" key="1">
    <citation type="submission" date="2019-03" db="EMBL/GenBank/DDBJ databases">
        <title>Freshwater and sediment microbial communities from various areas in North America, analyzing microbe dynamics in response to fracking.</title>
        <authorList>
            <person name="Lamendella R."/>
        </authorList>
    </citation>
    <scope>NUCLEOTIDE SEQUENCE [LARGE SCALE GENOMIC DNA]</scope>
    <source>
        <strain evidence="8 9">175.2</strain>
    </source>
</reference>
<keyword evidence="2" id="KW-1003">Cell membrane</keyword>
<dbReference type="RefSeq" id="WP_132313712.1">
    <property type="nucleotide sequence ID" value="NZ_SMAR01000034.1"/>
</dbReference>
<evidence type="ECO:0000313" key="8">
    <source>
        <dbReference type="EMBL" id="TCT33084.1"/>
    </source>
</evidence>
<accession>A0A4V2V3J3</accession>
<evidence type="ECO:0000256" key="2">
    <source>
        <dbReference type="ARBA" id="ARBA00022475"/>
    </source>
</evidence>
<dbReference type="Proteomes" id="UP000295097">
    <property type="component" value="Unassembled WGS sequence"/>
</dbReference>
<sequence length="212" mass="23133">MSEQFLALIPVYGTPVIALTVFLACCGIPLPAAVMMLLGGSLVATGDIPLWALFPACFAAACSGDQFGYWLGRLRGTEVVERLANRGPKQRRLIDRARAFLDRRGVIAIFLTRWLLAMIGPYVNPVAGAAGMRWKSFVSAAVPGQVLWVGGYTLLGYTFSQNIIAVAQIAGNASVFLAAGFIALILGRRLLKILLRILHKDRPRFIKPRSRY</sequence>
<evidence type="ECO:0000259" key="7">
    <source>
        <dbReference type="Pfam" id="PF09335"/>
    </source>
</evidence>
<dbReference type="GO" id="GO:0005886">
    <property type="term" value="C:plasma membrane"/>
    <property type="evidence" value="ECO:0007669"/>
    <property type="project" value="UniProtKB-SubCell"/>
</dbReference>
<dbReference type="OrthoDB" id="9801622at2"/>
<dbReference type="AlphaFoldDB" id="A0A4V2V3J3"/>
<feature type="transmembrane region" description="Helical" evidence="6">
    <location>
        <begin position="105"/>
        <end position="124"/>
    </location>
</feature>
<evidence type="ECO:0000256" key="6">
    <source>
        <dbReference type="SAM" id="Phobius"/>
    </source>
</evidence>
<dbReference type="EMBL" id="SMAR01000034">
    <property type="protein sequence ID" value="TCT33084.1"/>
    <property type="molecule type" value="Genomic_DNA"/>
</dbReference>
<evidence type="ECO:0000256" key="5">
    <source>
        <dbReference type="ARBA" id="ARBA00023136"/>
    </source>
</evidence>
<dbReference type="InterPro" id="IPR051311">
    <property type="entry name" value="DedA_domain"/>
</dbReference>
<feature type="transmembrane region" description="Helical" evidence="6">
    <location>
        <begin position="163"/>
        <end position="186"/>
    </location>
</feature>
<dbReference type="Pfam" id="PF09335">
    <property type="entry name" value="VTT_dom"/>
    <property type="match status" value="1"/>
</dbReference>
<evidence type="ECO:0000256" key="1">
    <source>
        <dbReference type="ARBA" id="ARBA00004651"/>
    </source>
</evidence>
<feature type="transmembrane region" description="Helical" evidence="6">
    <location>
        <begin position="136"/>
        <end position="157"/>
    </location>
</feature>
<dbReference type="PANTHER" id="PTHR42709">
    <property type="entry name" value="ALKALINE PHOSPHATASE LIKE PROTEIN"/>
    <property type="match status" value="1"/>
</dbReference>
<keyword evidence="3 6" id="KW-0812">Transmembrane</keyword>
<gene>
    <name evidence="8" type="ORF">EDC90_10345</name>
</gene>
<feature type="transmembrane region" description="Helical" evidence="6">
    <location>
        <begin position="12"/>
        <end position="38"/>
    </location>
</feature>
<comment type="caution">
    <text evidence="8">The sequence shown here is derived from an EMBL/GenBank/DDBJ whole genome shotgun (WGS) entry which is preliminary data.</text>
</comment>
<evidence type="ECO:0000256" key="4">
    <source>
        <dbReference type="ARBA" id="ARBA00022989"/>
    </source>
</evidence>
<comment type="subcellular location">
    <subcellularLocation>
        <location evidence="1">Cell membrane</location>
        <topology evidence="1">Multi-pass membrane protein</topology>
    </subcellularLocation>
</comment>
<proteinExistence type="predicted"/>
<keyword evidence="4 6" id="KW-1133">Transmembrane helix</keyword>